<evidence type="ECO:0000313" key="4">
    <source>
        <dbReference type="EMBL" id="OYD59848.1"/>
    </source>
</evidence>
<dbReference type="Pfam" id="PF01156">
    <property type="entry name" value="IU_nuc_hydro"/>
    <property type="match status" value="1"/>
</dbReference>
<feature type="domain" description="Inosine/uridine-preferring nucleoside hydrolase" evidence="3">
    <location>
        <begin position="13"/>
        <end position="309"/>
    </location>
</feature>
<gene>
    <name evidence="4" type="ORF">CGZ90_06730</name>
</gene>
<organism evidence="4 5">
    <name type="scientific">Fictibacillus aquaticus</name>
    <dbReference type="NCBI Taxonomy" id="2021314"/>
    <lineage>
        <taxon>Bacteria</taxon>
        <taxon>Bacillati</taxon>
        <taxon>Bacillota</taxon>
        <taxon>Bacilli</taxon>
        <taxon>Bacillales</taxon>
        <taxon>Fictibacillaceae</taxon>
        <taxon>Fictibacillus</taxon>
    </lineage>
</organism>
<dbReference type="PANTHER" id="PTHR12304:SF4">
    <property type="entry name" value="URIDINE NUCLEOSIDASE"/>
    <property type="match status" value="1"/>
</dbReference>
<dbReference type="CDD" id="cd00455">
    <property type="entry name" value="nuc_hydro"/>
    <property type="match status" value="1"/>
</dbReference>
<dbReference type="AlphaFoldDB" id="A0A235FER7"/>
<dbReference type="PANTHER" id="PTHR12304">
    <property type="entry name" value="INOSINE-URIDINE PREFERRING NUCLEOSIDE HYDROLASE"/>
    <property type="match status" value="1"/>
</dbReference>
<dbReference type="Proteomes" id="UP000215059">
    <property type="component" value="Unassembled WGS sequence"/>
</dbReference>
<evidence type="ECO:0000259" key="3">
    <source>
        <dbReference type="Pfam" id="PF01156"/>
    </source>
</evidence>
<keyword evidence="1 4" id="KW-0378">Hydrolase</keyword>
<name>A0A235FER7_9BACL</name>
<evidence type="ECO:0000256" key="2">
    <source>
        <dbReference type="ARBA" id="ARBA00023295"/>
    </source>
</evidence>
<accession>A0A235FER7</accession>
<proteinExistence type="predicted"/>
<evidence type="ECO:0000313" key="5">
    <source>
        <dbReference type="Proteomes" id="UP000215059"/>
    </source>
</evidence>
<dbReference type="GO" id="GO:0006152">
    <property type="term" value="P:purine nucleoside catabolic process"/>
    <property type="evidence" value="ECO:0007669"/>
    <property type="project" value="TreeGrafter"/>
</dbReference>
<reference evidence="4 5" key="1">
    <citation type="submission" date="2017-07" db="EMBL/GenBank/DDBJ databases">
        <title>Fictibacillus sp. nov. GDSW-R2A3 Genome sequencing and assembly.</title>
        <authorList>
            <person name="Mayilraj S."/>
        </authorList>
    </citation>
    <scope>NUCLEOTIDE SEQUENCE [LARGE SCALE GENOMIC DNA]</scope>
    <source>
        <strain evidence="4 5">GDSW-R2A3</strain>
    </source>
</reference>
<dbReference type="InterPro" id="IPR036452">
    <property type="entry name" value="Ribo_hydro-like"/>
</dbReference>
<dbReference type="InterPro" id="IPR023186">
    <property type="entry name" value="IUNH"/>
</dbReference>
<dbReference type="GO" id="GO:0005829">
    <property type="term" value="C:cytosol"/>
    <property type="evidence" value="ECO:0007669"/>
    <property type="project" value="TreeGrafter"/>
</dbReference>
<evidence type="ECO:0000256" key="1">
    <source>
        <dbReference type="ARBA" id="ARBA00022801"/>
    </source>
</evidence>
<keyword evidence="5" id="KW-1185">Reference proteome</keyword>
<dbReference type="SUPFAM" id="SSF53590">
    <property type="entry name" value="Nucleoside hydrolase"/>
    <property type="match status" value="1"/>
</dbReference>
<dbReference type="GO" id="GO:0008477">
    <property type="term" value="F:purine nucleosidase activity"/>
    <property type="evidence" value="ECO:0007669"/>
    <property type="project" value="TreeGrafter"/>
</dbReference>
<dbReference type="InterPro" id="IPR001910">
    <property type="entry name" value="Inosine/uridine_hydrolase_dom"/>
</dbReference>
<sequence>MIRKEVHAVKNILLFGDPGIDDTLAIIYALLHPEINLIGIVCGYGNVSRKQTIQNTFYLLSLAERLDIPIIGGATRSLTGDVDDYYPEIHGPDGLGPIHPPEGLPSTLNNFSTIYEVISRYHDVTIVDVGRQTSLAAAYILDSTIMNSVKEVFMMGGAFLVPGNVTPTAEANFHGDPVAVNAVLANAPHVTITPLNVTNFAIIAPQDIRYITEHSSFAFTHLLEPIHNYYFKAYQKLVPGIKGTPMHDVFTLWALMNPDKVRSVRRKVFVETNLSDKGLSIADFRPLSSHEQTGKQQNIILQFDYSAFVADFIRVMSGASSI</sequence>
<dbReference type="Gene3D" id="3.90.245.10">
    <property type="entry name" value="Ribonucleoside hydrolase-like"/>
    <property type="match status" value="1"/>
</dbReference>
<comment type="caution">
    <text evidence="4">The sequence shown here is derived from an EMBL/GenBank/DDBJ whole genome shotgun (WGS) entry which is preliminary data.</text>
</comment>
<keyword evidence="2" id="KW-0326">Glycosidase</keyword>
<protein>
    <submittedName>
        <fullName evidence="4">Nucleoside hydrolase</fullName>
    </submittedName>
</protein>
<dbReference type="EMBL" id="NOII01000001">
    <property type="protein sequence ID" value="OYD59848.1"/>
    <property type="molecule type" value="Genomic_DNA"/>
</dbReference>